<protein>
    <submittedName>
        <fullName evidence="1">Uncharacterized protein</fullName>
    </submittedName>
</protein>
<evidence type="ECO:0000313" key="1">
    <source>
        <dbReference type="EMBL" id="KYK54271.1"/>
    </source>
</evidence>
<reference evidence="1 2" key="1">
    <citation type="journal article" date="2016" name="Sci. Rep.">
        <title>Insights into Adaptations to a Near-Obligate Nematode Endoparasitic Lifestyle from the Finished Genome of Drechmeria coniospora.</title>
        <authorList>
            <person name="Zhang L."/>
            <person name="Zhou Z."/>
            <person name="Guo Q."/>
            <person name="Fokkens L."/>
            <person name="Miskei M."/>
            <person name="Pocsi I."/>
            <person name="Zhang W."/>
            <person name="Chen M."/>
            <person name="Wang L."/>
            <person name="Sun Y."/>
            <person name="Donzelli B.G."/>
            <person name="Gibson D.M."/>
            <person name="Nelson D.R."/>
            <person name="Luo J.G."/>
            <person name="Rep M."/>
            <person name="Liu H."/>
            <person name="Yang S."/>
            <person name="Wang J."/>
            <person name="Krasnoff S.B."/>
            <person name="Xu Y."/>
            <person name="Molnar I."/>
            <person name="Lin M."/>
        </authorList>
    </citation>
    <scope>NUCLEOTIDE SEQUENCE [LARGE SCALE GENOMIC DNA]</scope>
    <source>
        <strain evidence="1 2">ARSEF 6962</strain>
    </source>
</reference>
<proteinExistence type="predicted"/>
<name>A0A151GB54_DRECN</name>
<dbReference type="RefSeq" id="XP_040653623.1">
    <property type="nucleotide sequence ID" value="XM_040803519.1"/>
</dbReference>
<gene>
    <name evidence="1" type="ORF">DCS_06228</name>
</gene>
<keyword evidence="2" id="KW-1185">Reference proteome</keyword>
<comment type="caution">
    <text evidence="1">The sequence shown here is derived from an EMBL/GenBank/DDBJ whole genome shotgun (WGS) entry which is preliminary data.</text>
</comment>
<dbReference type="AlphaFoldDB" id="A0A151GB54"/>
<dbReference type="GeneID" id="63718871"/>
<evidence type="ECO:0000313" key="2">
    <source>
        <dbReference type="Proteomes" id="UP000076580"/>
    </source>
</evidence>
<accession>A0A151GB54</accession>
<dbReference type="EMBL" id="LAYC01000003">
    <property type="protein sequence ID" value="KYK54271.1"/>
    <property type="molecule type" value="Genomic_DNA"/>
</dbReference>
<organism evidence="1 2">
    <name type="scientific">Drechmeria coniospora</name>
    <name type="common">Nematophagous fungus</name>
    <name type="synonym">Meria coniospora</name>
    <dbReference type="NCBI Taxonomy" id="98403"/>
    <lineage>
        <taxon>Eukaryota</taxon>
        <taxon>Fungi</taxon>
        <taxon>Dikarya</taxon>
        <taxon>Ascomycota</taxon>
        <taxon>Pezizomycotina</taxon>
        <taxon>Sordariomycetes</taxon>
        <taxon>Hypocreomycetidae</taxon>
        <taxon>Hypocreales</taxon>
        <taxon>Ophiocordycipitaceae</taxon>
        <taxon>Drechmeria</taxon>
    </lineage>
</organism>
<dbReference type="Proteomes" id="UP000076580">
    <property type="component" value="Chromosome 03"/>
</dbReference>
<dbReference type="InParanoid" id="A0A151GB54"/>
<sequence length="132" mass="14865">MDDETVDDEYICKSVHGTARVACFQNRNETDTRGDEREEGTVCLFHQMRSEIGGGMAKVEGLERPVRLVGHDCPRVDHFILLFFPGTFAIAHLTRAQCLDEVWDRCQTPVLVRSGTVSKRSAEAADERLRLA</sequence>